<keyword evidence="5" id="KW-0812">Transmembrane</keyword>
<dbReference type="Proteomes" id="UP001306508">
    <property type="component" value="Unassembled WGS sequence"/>
</dbReference>
<dbReference type="PANTHER" id="PTHR12210">
    <property type="entry name" value="DULLARD PROTEIN PHOSPHATASE"/>
    <property type="match status" value="1"/>
</dbReference>
<dbReference type="InterPro" id="IPR036412">
    <property type="entry name" value="HAD-like_sf"/>
</dbReference>
<keyword evidence="9" id="KW-1133">Transmembrane helix</keyword>
<evidence type="ECO:0000256" key="6">
    <source>
        <dbReference type="ARBA" id="ARBA00022792"/>
    </source>
</evidence>
<keyword evidence="18" id="KW-1185">Reference proteome</keyword>
<dbReference type="PROSITE" id="PS50969">
    <property type="entry name" value="FCP1"/>
    <property type="match status" value="1"/>
</dbReference>
<feature type="compositionally biased region" description="Polar residues" evidence="15">
    <location>
        <begin position="96"/>
        <end position="106"/>
    </location>
</feature>
<comment type="function">
    <text evidence="13">Essential component of the TIM23 complex, a complex that mediates the translocation of transit peptide-containing proteins across the mitochondrial inner membrane.</text>
</comment>
<evidence type="ECO:0000313" key="18">
    <source>
        <dbReference type="Proteomes" id="UP001306508"/>
    </source>
</evidence>
<comment type="caution">
    <text evidence="17">The sequence shown here is derived from an EMBL/GenBank/DDBJ whole genome shotgun (WGS) entry which is preliminary data.</text>
</comment>
<keyword evidence="6" id="KW-0999">Mitochondrion inner membrane</keyword>
<evidence type="ECO:0000313" key="17">
    <source>
        <dbReference type="EMBL" id="KAK5779737.1"/>
    </source>
</evidence>
<comment type="subunit">
    <text evidence="13">Component of the TIM23 complex.</text>
</comment>
<accession>A0AAN7WQJ5</accession>
<feature type="coiled-coil region" evidence="14">
    <location>
        <begin position="426"/>
        <end position="488"/>
    </location>
</feature>
<evidence type="ECO:0000256" key="15">
    <source>
        <dbReference type="SAM" id="MobiDB-lite"/>
    </source>
</evidence>
<evidence type="ECO:0000256" key="3">
    <source>
        <dbReference type="ARBA" id="ARBA00020799"/>
    </source>
</evidence>
<keyword evidence="8 13" id="KW-0809">Transit peptide</keyword>
<comment type="similarity">
    <text evidence="2 13">Belongs to the TIM50 family.</text>
</comment>
<feature type="region of interest" description="Disordered" evidence="15">
    <location>
        <begin position="72"/>
        <end position="118"/>
    </location>
</feature>
<name>A0AAN7WQJ5_9SACH</name>
<dbReference type="InterPro" id="IPR050365">
    <property type="entry name" value="TIM50"/>
</dbReference>
<dbReference type="AlphaFoldDB" id="A0AAN7WQJ5"/>
<comment type="subcellular location">
    <subcellularLocation>
        <location evidence="1 13">Mitochondrion inner membrane</location>
        <topology evidence="1 13">Single-pass membrane protein</topology>
    </subcellularLocation>
</comment>
<evidence type="ECO:0000256" key="9">
    <source>
        <dbReference type="ARBA" id="ARBA00022989"/>
    </source>
</evidence>
<dbReference type="GO" id="GO:0015031">
    <property type="term" value="P:protein transport"/>
    <property type="evidence" value="ECO:0007669"/>
    <property type="project" value="UniProtKB-KW"/>
</dbReference>
<evidence type="ECO:0000256" key="2">
    <source>
        <dbReference type="ARBA" id="ARBA00006344"/>
    </source>
</evidence>
<sequence length="490" mass="57038">MLSNFFKTSTITSNVLFASKAIVPKLQSLQASNKRLISTRNSILLQKKQGKSSEQPQSILTDDLLTKAGIDIDDPSLSTKNGPQSSFSETNDKNADNQQQSGADGTQTKKSKKSRKTTTEIKRERYANWFYIFSFSAIGGYGLYMTRDWEDNEPQELKDKVANGYTASLMYGRFKARFNSIFTYFQEPPFPDLLPPPPPPPYQRPLTLVLSLEDLLVHSEWTQKNGWRTAKRPGVDYFLGYLSQYYEIVLFSSNYMMYSEKIAEKLDPLHAFISYNLYKEHCVYKDHVHIKDLSKLNRDVNKVIMIDTNPDSYKLQPENAIPMKPWEGENDDKLIQLIPFLEYLATQQVSDVKPILNSFKDKYNIPLEFHDRVNKLRTKFVEEQEKKAQGNWALRLLGVATTSYNNSKFPLDLIREEGEKNYIRFMKLIEEEKEKMRIQQEKMSGQTFTLKDYVEGNIPTPEQQMEQQAKLQKEVDEIYEQRKRERTETN</sequence>
<dbReference type="SMART" id="SM00577">
    <property type="entry name" value="CPDc"/>
    <property type="match status" value="1"/>
</dbReference>
<dbReference type="CDD" id="cd07521">
    <property type="entry name" value="HAD_FCP1-like"/>
    <property type="match status" value="1"/>
</dbReference>
<evidence type="ECO:0000259" key="16">
    <source>
        <dbReference type="PROSITE" id="PS50969"/>
    </source>
</evidence>
<evidence type="ECO:0000256" key="5">
    <source>
        <dbReference type="ARBA" id="ARBA00022692"/>
    </source>
</evidence>
<evidence type="ECO:0000256" key="4">
    <source>
        <dbReference type="ARBA" id="ARBA00022448"/>
    </source>
</evidence>
<dbReference type="FunFam" id="3.40.50.1000:FF:000019">
    <property type="entry name" value="Mitochondrial import inner membrane translocase subunit TIM50"/>
    <property type="match status" value="1"/>
</dbReference>
<dbReference type="InterPro" id="IPR004274">
    <property type="entry name" value="FCP1_dom"/>
</dbReference>
<evidence type="ECO:0000256" key="14">
    <source>
        <dbReference type="SAM" id="Coils"/>
    </source>
</evidence>
<protein>
    <recommendedName>
        <fullName evidence="3 13">Mitochondrial import inner membrane translocase subunit TIM50</fullName>
    </recommendedName>
</protein>
<evidence type="ECO:0000256" key="12">
    <source>
        <dbReference type="ARBA" id="ARBA00023136"/>
    </source>
</evidence>
<keyword evidence="14" id="KW-0175">Coiled coil</keyword>
<dbReference type="GO" id="GO:0005744">
    <property type="term" value="C:TIM23 mitochondrial import inner membrane translocase complex"/>
    <property type="evidence" value="ECO:0007669"/>
    <property type="project" value="UniProtKB-UniRule"/>
</dbReference>
<evidence type="ECO:0000256" key="1">
    <source>
        <dbReference type="ARBA" id="ARBA00004434"/>
    </source>
</evidence>
<dbReference type="Gene3D" id="3.40.50.1000">
    <property type="entry name" value="HAD superfamily/HAD-like"/>
    <property type="match status" value="1"/>
</dbReference>
<evidence type="ECO:0000256" key="7">
    <source>
        <dbReference type="ARBA" id="ARBA00022927"/>
    </source>
</evidence>
<dbReference type="SUPFAM" id="SSF56784">
    <property type="entry name" value="HAD-like"/>
    <property type="match status" value="1"/>
</dbReference>
<gene>
    <name evidence="17" type="ORF">RI543_002859</name>
</gene>
<reference evidence="18" key="1">
    <citation type="submission" date="2023-07" db="EMBL/GenBank/DDBJ databases">
        <title>A draft genome of Kazachstania heterogenica Y-27499.</title>
        <authorList>
            <person name="Donic C."/>
            <person name="Kralova J.S."/>
            <person name="Fidel L."/>
            <person name="Ben-Dor S."/>
            <person name="Jung S."/>
        </authorList>
    </citation>
    <scope>NUCLEOTIDE SEQUENCE [LARGE SCALE GENOMIC DNA]</scope>
    <source>
        <strain evidence="18">Y27499</strain>
    </source>
</reference>
<keyword evidence="12" id="KW-0472">Membrane</keyword>
<dbReference type="Pfam" id="PF03031">
    <property type="entry name" value="NIF"/>
    <property type="match status" value="1"/>
</dbReference>
<evidence type="ECO:0000256" key="11">
    <source>
        <dbReference type="ARBA" id="ARBA00023128"/>
    </source>
</evidence>
<dbReference type="InterPro" id="IPR023214">
    <property type="entry name" value="HAD_sf"/>
</dbReference>
<keyword evidence="11 13" id="KW-0496">Mitochondrion</keyword>
<feature type="compositionally biased region" description="Polar residues" evidence="15">
    <location>
        <begin position="76"/>
        <end position="89"/>
    </location>
</feature>
<keyword evidence="7 13" id="KW-0653">Protein transport</keyword>
<proteinExistence type="inferred from homology"/>
<evidence type="ECO:0000256" key="8">
    <source>
        <dbReference type="ARBA" id="ARBA00022946"/>
    </source>
</evidence>
<evidence type="ECO:0000256" key="13">
    <source>
        <dbReference type="RuleBase" id="RU365079"/>
    </source>
</evidence>
<evidence type="ECO:0000256" key="10">
    <source>
        <dbReference type="ARBA" id="ARBA00023010"/>
    </source>
</evidence>
<keyword evidence="10 13" id="KW-0811">Translocation</keyword>
<keyword evidence="4 13" id="KW-0813">Transport</keyword>
<dbReference type="EMBL" id="JAWIZZ010000046">
    <property type="protein sequence ID" value="KAK5779737.1"/>
    <property type="molecule type" value="Genomic_DNA"/>
</dbReference>
<organism evidence="17 18">
    <name type="scientific">Arxiozyma heterogenica</name>
    <dbReference type="NCBI Taxonomy" id="278026"/>
    <lineage>
        <taxon>Eukaryota</taxon>
        <taxon>Fungi</taxon>
        <taxon>Dikarya</taxon>
        <taxon>Ascomycota</taxon>
        <taxon>Saccharomycotina</taxon>
        <taxon>Saccharomycetes</taxon>
        <taxon>Saccharomycetales</taxon>
        <taxon>Saccharomycetaceae</taxon>
        <taxon>Arxiozyma</taxon>
    </lineage>
</organism>
<feature type="domain" description="FCP1 homology" evidence="16">
    <location>
        <begin position="201"/>
        <end position="344"/>
    </location>
</feature>